<accession>A0A7V2ZL79</accession>
<dbReference type="GO" id="GO:0046914">
    <property type="term" value="F:transition metal ion binding"/>
    <property type="evidence" value="ECO:0007669"/>
    <property type="project" value="TreeGrafter"/>
</dbReference>
<feature type="domain" description="CusB-like beta-barrel" evidence="7">
    <location>
        <begin position="296"/>
        <end position="371"/>
    </location>
</feature>
<comment type="similarity">
    <text evidence="1">Belongs to the membrane fusion protein (MFP) (TC 8.A.1) family.</text>
</comment>
<keyword evidence="4" id="KW-0812">Transmembrane</keyword>
<dbReference type="Gene3D" id="2.40.30.170">
    <property type="match status" value="1"/>
</dbReference>
<comment type="caution">
    <text evidence="8">The sequence shown here is derived from an EMBL/GenBank/DDBJ whole genome shotgun (WGS) entry which is preliminary data.</text>
</comment>
<evidence type="ECO:0000259" key="6">
    <source>
        <dbReference type="Pfam" id="PF25919"/>
    </source>
</evidence>
<feature type="domain" description="CusB-like barrel-sandwich hybrid" evidence="6">
    <location>
        <begin position="162"/>
        <end position="291"/>
    </location>
</feature>
<evidence type="ECO:0000256" key="3">
    <source>
        <dbReference type="SAM" id="MobiDB-lite"/>
    </source>
</evidence>
<organism evidence="8">
    <name type="scientific">Ignavibacterium album</name>
    <dbReference type="NCBI Taxonomy" id="591197"/>
    <lineage>
        <taxon>Bacteria</taxon>
        <taxon>Pseudomonadati</taxon>
        <taxon>Ignavibacteriota</taxon>
        <taxon>Ignavibacteria</taxon>
        <taxon>Ignavibacteriales</taxon>
        <taxon>Ignavibacteriaceae</taxon>
        <taxon>Ignavibacterium</taxon>
    </lineage>
</organism>
<keyword evidence="4" id="KW-0472">Membrane</keyword>
<dbReference type="InterPro" id="IPR058790">
    <property type="entry name" value="BSH_CusB"/>
</dbReference>
<dbReference type="SUPFAM" id="SSF111369">
    <property type="entry name" value="HlyD-like secretion proteins"/>
    <property type="match status" value="1"/>
</dbReference>
<dbReference type="FunFam" id="2.40.30.170:FF:000010">
    <property type="entry name" value="Efflux RND transporter periplasmic adaptor subunit"/>
    <property type="match status" value="1"/>
</dbReference>
<dbReference type="InterPro" id="IPR051909">
    <property type="entry name" value="MFP_Cation_Efflux"/>
</dbReference>
<protein>
    <submittedName>
        <fullName evidence="8">Efflux RND transporter periplasmic adaptor subunit</fullName>
    </submittedName>
</protein>
<evidence type="ECO:0000256" key="4">
    <source>
        <dbReference type="SAM" id="Phobius"/>
    </source>
</evidence>
<keyword evidence="4" id="KW-1133">Transmembrane helix</keyword>
<dbReference type="InterPro" id="IPR058792">
    <property type="entry name" value="Beta-barrel_RND_2"/>
</dbReference>
<feature type="domain" description="Heavy metal binding" evidence="5">
    <location>
        <begin position="520"/>
        <end position="545"/>
    </location>
</feature>
<proteinExistence type="inferred from homology"/>
<sequence length="564" mass="63007">MKKKILIISIIAIVIIIPVYFLFIAGGSSSEISSGEKQLYTCGMHPQIISDKPGNCPICEMKLVPIKNNNQTSNQKSGEQKVLYYRNPMNPNVISDHPQKDEMGMDYVPVYEDEAGAEGVVTIDPQVQQNMNVKTAIVESKKLSSQVTTNGILVTDETQEYIVTTKVDGWIEKLYVNYTGQQVSKGAKLMDIYSPMLVSAQQELLTALSYQNSLKGSSLEDIKNSSNEMLKNAVRKLQLLNVSDSEIEQLKETKEVKTTITLYAQKSGTVLEKNILEGQKIMAGEPLLKIANLSNLWLTADVYEYEIPKIKIGSNAIINFKSFPGKTYRGKVSFIYPTLDEQSRTVKVRIDVPNRNNELKPSMFANVVIEGPELKSTPVVPENAVIRSGKMDLVILDLGNGKFKPQQITLGIYSDGYYQVLSGLSEGNKIVTSAQFLIDSESNLRAAVSQFQTGTHIHSSDVNVKGKTKDEKSKTGNEKTEMKNDMKEMNMENHDHSSSIVHKGVIDVQSIDKNKDGKLWECPMDWNVISDESGRCPLCNMKLKEYTTDQVKSNLEKHGFEYKK</sequence>
<feature type="region of interest" description="Disordered" evidence="3">
    <location>
        <begin position="461"/>
        <end position="480"/>
    </location>
</feature>
<dbReference type="PANTHER" id="PTHR30097">
    <property type="entry name" value="CATION EFFLUX SYSTEM PROTEIN CUSB"/>
    <property type="match status" value="1"/>
</dbReference>
<dbReference type="GO" id="GO:0030288">
    <property type="term" value="C:outer membrane-bounded periplasmic space"/>
    <property type="evidence" value="ECO:0007669"/>
    <property type="project" value="TreeGrafter"/>
</dbReference>
<dbReference type="EMBL" id="DSUJ01000008">
    <property type="protein sequence ID" value="HFI91930.1"/>
    <property type="molecule type" value="Genomic_DNA"/>
</dbReference>
<dbReference type="AlphaFoldDB" id="A0A7V2ZL79"/>
<dbReference type="InterPro" id="IPR006143">
    <property type="entry name" value="RND_pump_MFP"/>
</dbReference>
<dbReference type="GO" id="GO:0016020">
    <property type="term" value="C:membrane"/>
    <property type="evidence" value="ECO:0007669"/>
    <property type="project" value="InterPro"/>
</dbReference>
<evidence type="ECO:0000259" key="7">
    <source>
        <dbReference type="Pfam" id="PF25954"/>
    </source>
</evidence>
<evidence type="ECO:0000256" key="2">
    <source>
        <dbReference type="ARBA" id="ARBA00022448"/>
    </source>
</evidence>
<dbReference type="PANTHER" id="PTHR30097:SF15">
    <property type="entry name" value="CATION EFFLUX SYSTEM PROTEIN CUSB"/>
    <property type="match status" value="1"/>
</dbReference>
<evidence type="ECO:0000256" key="1">
    <source>
        <dbReference type="ARBA" id="ARBA00009477"/>
    </source>
</evidence>
<evidence type="ECO:0000313" key="8">
    <source>
        <dbReference type="EMBL" id="HFI91930.1"/>
    </source>
</evidence>
<feature type="transmembrane region" description="Helical" evidence="4">
    <location>
        <begin position="5"/>
        <end position="25"/>
    </location>
</feature>
<feature type="compositionally biased region" description="Basic and acidic residues" evidence="3">
    <location>
        <begin position="467"/>
        <end position="480"/>
    </location>
</feature>
<dbReference type="Gene3D" id="2.40.420.20">
    <property type="match status" value="1"/>
</dbReference>
<dbReference type="NCBIfam" id="TIGR01730">
    <property type="entry name" value="RND_mfp"/>
    <property type="match status" value="1"/>
</dbReference>
<dbReference type="InterPro" id="IPR045800">
    <property type="entry name" value="HMBD"/>
</dbReference>
<dbReference type="GO" id="GO:0015679">
    <property type="term" value="P:plasma membrane copper ion transport"/>
    <property type="evidence" value="ECO:0007669"/>
    <property type="project" value="TreeGrafter"/>
</dbReference>
<dbReference type="GO" id="GO:0060003">
    <property type="term" value="P:copper ion export"/>
    <property type="evidence" value="ECO:0007669"/>
    <property type="project" value="TreeGrafter"/>
</dbReference>
<name>A0A7V2ZL79_9BACT</name>
<feature type="domain" description="Heavy metal binding" evidence="5">
    <location>
        <begin position="40"/>
        <end position="65"/>
    </location>
</feature>
<dbReference type="Pfam" id="PF19335">
    <property type="entry name" value="HMBD"/>
    <property type="match status" value="2"/>
</dbReference>
<keyword evidence="2" id="KW-0813">Transport</keyword>
<reference evidence="8" key="1">
    <citation type="journal article" date="2020" name="mSystems">
        <title>Genome- and Community-Level Interaction Insights into Carbon Utilization and Element Cycling Functions of Hydrothermarchaeota in Hydrothermal Sediment.</title>
        <authorList>
            <person name="Zhou Z."/>
            <person name="Liu Y."/>
            <person name="Xu W."/>
            <person name="Pan J."/>
            <person name="Luo Z.H."/>
            <person name="Li M."/>
        </authorList>
    </citation>
    <scope>NUCLEOTIDE SEQUENCE [LARGE SCALE GENOMIC DNA]</scope>
    <source>
        <strain evidence="8">SpSt-479</strain>
    </source>
</reference>
<dbReference type="Pfam" id="PF25919">
    <property type="entry name" value="BSH_CusB"/>
    <property type="match status" value="1"/>
</dbReference>
<evidence type="ECO:0000259" key="5">
    <source>
        <dbReference type="Pfam" id="PF19335"/>
    </source>
</evidence>
<dbReference type="Gene3D" id="2.40.50.100">
    <property type="match status" value="1"/>
</dbReference>
<dbReference type="Pfam" id="PF25954">
    <property type="entry name" value="Beta-barrel_RND_2"/>
    <property type="match status" value="1"/>
</dbReference>
<gene>
    <name evidence="8" type="ORF">ENS31_10465</name>
</gene>
<dbReference type="GO" id="GO:0022857">
    <property type="term" value="F:transmembrane transporter activity"/>
    <property type="evidence" value="ECO:0007669"/>
    <property type="project" value="InterPro"/>
</dbReference>